<feature type="transmembrane region" description="Helical" evidence="2">
    <location>
        <begin position="131"/>
        <end position="151"/>
    </location>
</feature>
<proteinExistence type="predicted"/>
<evidence type="ECO:0000313" key="3">
    <source>
        <dbReference type="EMBL" id="SPN98401.1"/>
    </source>
</evidence>
<accession>A0AAE8SRU9</accession>
<feature type="region of interest" description="Disordered" evidence="1">
    <location>
        <begin position="315"/>
        <end position="342"/>
    </location>
</feature>
<comment type="caution">
    <text evidence="3">The sequence shown here is derived from an EMBL/GenBank/DDBJ whole genome shotgun (WGS) entry which is preliminary data.</text>
</comment>
<feature type="transmembrane region" description="Helical" evidence="2">
    <location>
        <begin position="163"/>
        <end position="187"/>
    </location>
</feature>
<keyword evidence="2" id="KW-0812">Transmembrane</keyword>
<keyword evidence="2" id="KW-1133">Transmembrane helix</keyword>
<feature type="transmembrane region" description="Helical" evidence="2">
    <location>
        <begin position="212"/>
        <end position="234"/>
    </location>
</feature>
<evidence type="ECO:0000313" key="4">
    <source>
        <dbReference type="Proteomes" id="UP001187682"/>
    </source>
</evidence>
<dbReference type="Proteomes" id="UP001187682">
    <property type="component" value="Unassembled WGS sequence"/>
</dbReference>
<dbReference type="InterPro" id="IPR052413">
    <property type="entry name" value="SUR7_domain"/>
</dbReference>
<keyword evidence="2" id="KW-0472">Membrane</keyword>
<feature type="compositionally biased region" description="Basic and acidic residues" evidence="1">
    <location>
        <begin position="241"/>
        <end position="255"/>
    </location>
</feature>
<dbReference type="GO" id="GO:0031505">
    <property type="term" value="P:fungal-type cell wall organization"/>
    <property type="evidence" value="ECO:0007669"/>
    <property type="project" value="TreeGrafter"/>
</dbReference>
<dbReference type="InterPro" id="IPR009571">
    <property type="entry name" value="SUR7/Rim9-like_fungi"/>
</dbReference>
<keyword evidence="4" id="KW-1185">Reference proteome</keyword>
<dbReference type="GO" id="GO:0051285">
    <property type="term" value="C:cell cortex of cell tip"/>
    <property type="evidence" value="ECO:0007669"/>
    <property type="project" value="TreeGrafter"/>
</dbReference>
<evidence type="ECO:0008006" key="5">
    <source>
        <dbReference type="Google" id="ProtNLM"/>
    </source>
</evidence>
<sequence>MAPRIPKFVPFILSFVAAILIIFVLTAGSSPGALVDISALSVPPILSTSQYLTDLTALTNVDLTGPPQTPATLKIAPLYRVYVFTCCSSTYCTAPMVGPSFDPMSNLRLSTTSLGGEPSTSLADSLSLYKVVSPILGVALILAFVAVLAAPSVKLLEGQIKSAGHVAVMMSLLSAVCVLVACVAGQVGMQRLCDGLNRDFGPYGMRTSRGPLLYPAWAALPVCLLNTAVMFASVRGTPRGSTRDRKEKEKWRAKEAPAAPPVEATSTPPLLEAPLNARSDWPLAGTEGSRIAIRNTFHEDLSDGWLSKSVLGSEDGKKRRLTGDGRPGGMPAGGAAGARVAGARSGDHDAWYVAHRQPVRMPEYRH</sequence>
<dbReference type="EMBL" id="ONZQ02000002">
    <property type="protein sequence ID" value="SPN98401.1"/>
    <property type="molecule type" value="Genomic_DNA"/>
</dbReference>
<evidence type="ECO:0000256" key="2">
    <source>
        <dbReference type="SAM" id="Phobius"/>
    </source>
</evidence>
<reference evidence="3" key="1">
    <citation type="submission" date="2018-03" db="EMBL/GenBank/DDBJ databases">
        <authorList>
            <person name="Guldener U."/>
        </authorList>
    </citation>
    <scope>NUCLEOTIDE SEQUENCE</scope>
</reference>
<name>A0AAE8SRU9_9PEZI</name>
<dbReference type="PANTHER" id="PTHR28019:SF2">
    <property type="entry name" value="CELL MEMBRANE PROTEIN YLR413W-RELATED"/>
    <property type="match status" value="1"/>
</dbReference>
<protein>
    <recommendedName>
        <fullName evidence="5">SUR7 domain-containing protein</fullName>
    </recommendedName>
</protein>
<dbReference type="AlphaFoldDB" id="A0AAE8SRU9"/>
<gene>
    <name evidence="3" type="ORF">DNG_01446</name>
</gene>
<dbReference type="GO" id="GO:0005886">
    <property type="term" value="C:plasma membrane"/>
    <property type="evidence" value="ECO:0007669"/>
    <property type="project" value="InterPro"/>
</dbReference>
<feature type="transmembrane region" description="Helical" evidence="2">
    <location>
        <begin position="12"/>
        <end position="34"/>
    </location>
</feature>
<dbReference type="PANTHER" id="PTHR28019">
    <property type="entry name" value="CELL MEMBRANE PROTEIN YLR413W-RELATED"/>
    <property type="match status" value="1"/>
</dbReference>
<dbReference type="Pfam" id="PF06687">
    <property type="entry name" value="SUR7"/>
    <property type="match status" value="1"/>
</dbReference>
<feature type="region of interest" description="Disordered" evidence="1">
    <location>
        <begin position="236"/>
        <end position="269"/>
    </location>
</feature>
<organism evidence="3 4">
    <name type="scientific">Cephalotrichum gorgonifer</name>
    <dbReference type="NCBI Taxonomy" id="2041049"/>
    <lineage>
        <taxon>Eukaryota</taxon>
        <taxon>Fungi</taxon>
        <taxon>Dikarya</taxon>
        <taxon>Ascomycota</taxon>
        <taxon>Pezizomycotina</taxon>
        <taxon>Sordariomycetes</taxon>
        <taxon>Hypocreomycetidae</taxon>
        <taxon>Microascales</taxon>
        <taxon>Microascaceae</taxon>
        <taxon>Cephalotrichum</taxon>
    </lineage>
</organism>
<feature type="compositionally biased region" description="Gly residues" evidence="1">
    <location>
        <begin position="325"/>
        <end position="336"/>
    </location>
</feature>
<evidence type="ECO:0000256" key="1">
    <source>
        <dbReference type="SAM" id="MobiDB-lite"/>
    </source>
</evidence>